<name>A0A5A7P0E7_STRAF</name>
<comment type="caution">
    <text evidence="1">The sequence shown here is derived from an EMBL/GenBank/DDBJ whole genome shotgun (WGS) entry which is preliminary data.</text>
</comment>
<feature type="non-terminal residue" evidence="1">
    <location>
        <position position="120"/>
    </location>
</feature>
<sequence length="120" mass="13870">MELETVPNTGGKTMSKTFCVDSNDGSGPEEFLGQSPFFLSVNEAKQHEKPQIVISIADKYLLMTWQWPLFVRRGLRNWNKNTVPVGRSLMRLPMAVRVDWVRVRVKVIIQSDYRLGRVLY</sequence>
<organism evidence="1 2">
    <name type="scientific">Striga asiatica</name>
    <name type="common">Asiatic witchweed</name>
    <name type="synonym">Buchnera asiatica</name>
    <dbReference type="NCBI Taxonomy" id="4170"/>
    <lineage>
        <taxon>Eukaryota</taxon>
        <taxon>Viridiplantae</taxon>
        <taxon>Streptophyta</taxon>
        <taxon>Embryophyta</taxon>
        <taxon>Tracheophyta</taxon>
        <taxon>Spermatophyta</taxon>
        <taxon>Magnoliopsida</taxon>
        <taxon>eudicotyledons</taxon>
        <taxon>Gunneridae</taxon>
        <taxon>Pentapetalae</taxon>
        <taxon>asterids</taxon>
        <taxon>lamiids</taxon>
        <taxon>Lamiales</taxon>
        <taxon>Orobanchaceae</taxon>
        <taxon>Buchnereae</taxon>
        <taxon>Striga</taxon>
    </lineage>
</organism>
<dbReference type="Proteomes" id="UP000325081">
    <property type="component" value="Unassembled WGS sequence"/>
</dbReference>
<dbReference type="GO" id="GO:0016740">
    <property type="term" value="F:transferase activity"/>
    <property type="evidence" value="ECO:0007669"/>
    <property type="project" value="UniProtKB-KW"/>
</dbReference>
<accession>A0A5A7P0E7</accession>
<dbReference type="EMBL" id="BKCP01000780">
    <property type="protein sequence ID" value="GER26097.1"/>
    <property type="molecule type" value="Genomic_DNA"/>
</dbReference>
<protein>
    <submittedName>
        <fullName evidence="1">Phosphoglycerol transferase I</fullName>
    </submittedName>
</protein>
<gene>
    <name evidence="1" type="ORF">STAS_01724</name>
</gene>
<reference evidence="2" key="1">
    <citation type="journal article" date="2019" name="Curr. Biol.">
        <title>Genome Sequence of Striga asiatica Provides Insight into the Evolution of Plant Parasitism.</title>
        <authorList>
            <person name="Yoshida S."/>
            <person name="Kim S."/>
            <person name="Wafula E.K."/>
            <person name="Tanskanen J."/>
            <person name="Kim Y.M."/>
            <person name="Honaas L."/>
            <person name="Yang Z."/>
            <person name="Spallek T."/>
            <person name="Conn C.E."/>
            <person name="Ichihashi Y."/>
            <person name="Cheong K."/>
            <person name="Cui S."/>
            <person name="Der J.P."/>
            <person name="Gundlach H."/>
            <person name="Jiao Y."/>
            <person name="Hori C."/>
            <person name="Ishida J.K."/>
            <person name="Kasahara H."/>
            <person name="Kiba T."/>
            <person name="Kim M.S."/>
            <person name="Koo N."/>
            <person name="Laohavisit A."/>
            <person name="Lee Y.H."/>
            <person name="Lumba S."/>
            <person name="McCourt P."/>
            <person name="Mortimer J.C."/>
            <person name="Mutuku J.M."/>
            <person name="Nomura T."/>
            <person name="Sasaki-Sekimoto Y."/>
            <person name="Seto Y."/>
            <person name="Wang Y."/>
            <person name="Wakatake T."/>
            <person name="Sakakibara H."/>
            <person name="Demura T."/>
            <person name="Yamaguchi S."/>
            <person name="Yoneyama K."/>
            <person name="Manabe R.I."/>
            <person name="Nelson D.C."/>
            <person name="Schulman A.H."/>
            <person name="Timko M.P."/>
            <person name="dePamphilis C.W."/>
            <person name="Choi D."/>
            <person name="Shirasu K."/>
        </authorList>
    </citation>
    <scope>NUCLEOTIDE SEQUENCE [LARGE SCALE GENOMIC DNA]</scope>
    <source>
        <strain evidence="2">cv. UVA1</strain>
    </source>
</reference>
<dbReference type="AlphaFoldDB" id="A0A5A7P0E7"/>
<evidence type="ECO:0000313" key="2">
    <source>
        <dbReference type="Proteomes" id="UP000325081"/>
    </source>
</evidence>
<proteinExistence type="predicted"/>
<evidence type="ECO:0000313" key="1">
    <source>
        <dbReference type="EMBL" id="GER26097.1"/>
    </source>
</evidence>
<keyword evidence="1" id="KW-0808">Transferase</keyword>
<keyword evidence="2" id="KW-1185">Reference proteome</keyword>